<feature type="non-terminal residue" evidence="2">
    <location>
        <position position="162"/>
    </location>
</feature>
<dbReference type="PANTHER" id="PTHR47649">
    <property type="entry name" value="RIBONUCLEASE D"/>
    <property type="match status" value="1"/>
</dbReference>
<organism evidence="2">
    <name type="scientific">marine metagenome</name>
    <dbReference type="NCBI Taxonomy" id="408172"/>
    <lineage>
        <taxon>unclassified sequences</taxon>
        <taxon>metagenomes</taxon>
        <taxon>ecological metagenomes</taxon>
    </lineage>
</organism>
<evidence type="ECO:0000313" key="2">
    <source>
        <dbReference type="EMBL" id="SVD61892.1"/>
    </source>
</evidence>
<dbReference type="EMBL" id="UINC01162243">
    <property type="protein sequence ID" value="SVD61892.1"/>
    <property type="molecule type" value="Genomic_DNA"/>
</dbReference>
<dbReference type="GO" id="GO:0008408">
    <property type="term" value="F:3'-5' exonuclease activity"/>
    <property type="evidence" value="ECO:0007669"/>
    <property type="project" value="InterPro"/>
</dbReference>
<dbReference type="PANTHER" id="PTHR47649:SF1">
    <property type="entry name" value="RIBONUCLEASE D"/>
    <property type="match status" value="1"/>
</dbReference>
<dbReference type="GO" id="GO:0006139">
    <property type="term" value="P:nucleobase-containing compound metabolic process"/>
    <property type="evidence" value="ECO:0007669"/>
    <property type="project" value="InterPro"/>
</dbReference>
<reference evidence="2" key="1">
    <citation type="submission" date="2018-05" db="EMBL/GenBank/DDBJ databases">
        <authorList>
            <person name="Lanie J.A."/>
            <person name="Ng W.-L."/>
            <person name="Kazmierczak K.M."/>
            <person name="Andrzejewski T.M."/>
            <person name="Davidsen T.M."/>
            <person name="Wayne K.J."/>
            <person name="Tettelin H."/>
            <person name="Glass J.I."/>
            <person name="Rusch D."/>
            <person name="Podicherti R."/>
            <person name="Tsui H.-C.T."/>
            <person name="Winkler M.E."/>
        </authorList>
    </citation>
    <scope>NUCLEOTIDE SEQUENCE</scope>
</reference>
<dbReference type="InterPro" id="IPR002562">
    <property type="entry name" value="3'-5'_exonuclease_dom"/>
</dbReference>
<feature type="domain" description="3'-5' exonuclease" evidence="1">
    <location>
        <begin position="3"/>
        <end position="162"/>
    </location>
</feature>
<gene>
    <name evidence="2" type="ORF">METZ01_LOCUS414746</name>
</gene>
<dbReference type="SMART" id="SM00474">
    <property type="entry name" value="35EXOc"/>
    <property type="match status" value="1"/>
</dbReference>
<name>A0A382WSV0_9ZZZZ</name>
<dbReference type="InterPro" id="IPR012337">
    <property type="entry name" value="RNaseH-like_sf"/>
</dbReference>
<dbReference type="InterPro" id="IPR051086">
    <property type="entry name" value="RNase_D-like"/>
</dbReference>
<dbReference type="Gene3D" id="3.30.420.10">
    <property type="entry name" value="Ribonuclease H-like superfamily/Ribonuclease H"/>
    <property type="match status" value="1"/>
</dbReference>
<dbReference type="Pfam" id="PF01612">
    <property type="entry name" value="DNA_pol_A_exo1"/>
    <property type="match status" value="1"/>
</dbReference>
<dbReference type="InterPro" id="IPR036397">
    <property type="entry name" value="RNaseH_sf"/>
</dbReference>
<protein>
    <recommendedName>
        <fullName evidence="1">3'-5' exonuclease domain-containing protein</fullName>
    </recommendedName>
</protein>
<dbReference type="CDD" id="cd06142">
    <property type="entry name" value="RNaseD_exo"/>
    <property type="match status" value="1"/>
</dbReference>
<evidence type="ECO:0000259" key="1">
    <source>
        <dbReference type="SMART" id="SM00474"/>
    </source>
</evidence>
<accession>A0A382WSV0</accession>
<proteinExistence type="predicted"/>
<dbReference type="GO" id="GO:0003676">
    <property type="term" value="F:nucleic acid binding"/>
    <property type="evidence" value="ECO:0007669"/>
    <property type="project" value="InterPro"/>
</dbReference>
<dbReference type="SUPFAM" id="SSF53098">
    <property type="entry name" value="Ribonuclease H-like"/>
    <property type="match status" value="1"/>
</dbReference>
<dbReference type="AlphaFoldDB" id="A0A382WSV0"/>
<sequence length="162" mass="18396">MNLDIKLHKQDLPDDLKLGNSVSLDCEMGGLNVNRDLLHLVQISTGNSDAHIIQLNRSNYKAPNLVKLLQDKSIKKIFHFARADLAFISRYLKTDVQNIDCTKIKSKLCRTYTDKHGLKDLIKEFIGIDISKQYQSSDFGGELSQAQLKYCANDVVHLHKIN</sequence>